<dbReference type="InterPro" id="IPR028994">
    <property type="entry name" value="Integrin_alpha_N"/>
</dbReference>
<dbReference type="Pfam" id="PF13517">
    <property type="entry name" value="FG-GAP_3"/>
    <property type="match status" value="3"/>
</dbReference>
<evidence type="ECO:0000256" key="3">
    <source>
        <dbReference type="SAM" id="MobiDB-lite"/>
    </source>
</evidence>
<protein>
    <submittedName>
        <fullName evidence="5">Flagellar hook-length control protein FliK</fullName>
    </submittedName>
</protein>
<evidence type="ECO:0000313" key="5">
    <source>
        <dbReference type="EMBL" id="OWK38615.1"/>
    </source>
</evidence>
<dbReference type="SUPFAM" id="SSF49373">
    <property type="entry name" value="Invasin/intimin cell-adhesion fragments"/>
    <property type="match status" value="1"/>
</dbReference>
<feature type="region of interest" description="Disordered" evidence="3">
    <location>
        <begin position="679"/>
        <end position="706"/>
    </location>
</feature>
<dbReference type="EMBL" id="NIDE01000014">
    <property type="protein sequence ID" value="OWK38615.1"/>
    <property type="molecule type" value="Genomic_DNA"/>
</dbReference>
<keyword evidence="5" id="KW-0282">Flagellum</keyword>
<feature type="compositionally biased region" description="Pro residues" evidence="3">
    <location>
        <begin position="683"/>
        <end position="704"/>
    </location>
</feature>
<dbReference type="PANTHER" id="PTHR46580">
    <property type="entry name" value="SENSOR KINASE-RELATED"/>
    <property type="match status" value="1"/>
</dbReference>
<comment type="similarity">
    <text evidence="1">Belongs to the intimin/invasin family.</text>
</comment>
<keyword evidence="2" id="KW-0732">Signal</keyword>
<evidence type="ECO:0000256" key="2">
    <source>
        <dbReference type="ARBA" id="ARBA00022729"/>
    </source>
</evidence>
<dbReference type="InterPro" id="IPR013783">
    <property type="entry name" value="Ig-like_fold"/>
</dbReference>
<dbReference type="Gene3D" id="2.30.30.100">
    <property type="match status" value="1"/>
</dbReference>
<keyword evidence="5" id="KW-0969">Cilium</keyword>
<keyword evidence="6" id="KW-1185">Reference proteome</keyword>
<keyword evidence="5" id="KW-0966">Cell projection</keyword>
<proteinExistence type="inferred from homology"/>
<sequence length="1037" mass="102122">MTKIRLELLESRLVPAFTLVGTYPTEATTSPYGLSVADIFDNNKPDVLTLNSSSASSNTFKDATILPNTGGGVLGAATTVTAALAGATGDAVADLNGDGTPDLVAIGPSGSFPDGLTVYLGNGDGTFQPGTAYALPAKPTAIQLVDLRGIGRKDIVVMAGGSIDVLLSNGDGTFQPVQTYAVNAPNSVFAVGDLNGDGKPDIVTDATGGGVDVLLNNGDGTFTLPTAVATGVAGTPSALAIGDLNNDGFGDLVSVTAGNSMVNVDLGDGTGNFAAPKSYAAVNGLSSVTLGDVNYDGNLDIVAGSTGTAAAPQNQIAVLLGNGDGTFQAPVTYTAGASPSDIVLQDVNNDGAVDIVAANQGAGSVTVFTNTTPAPSVPTTLQVAATPVVDTAGQTVAVTVTAKAGTVTAAAFTDTIHFTSTDPQAVLPPDYTFRLADAGVHTFDVTLKTAGAQSITVTDASQSLSGTAPVTVAPAAAADFALSGVSGTFGAGESKVLTVSVTDAFGNVIAGYTGTVQFTSNDPQAGLPADYTFTAADAGTHAFPMVFKTAGADSVTVTDTTTTTLTGTAAFTLVAAAPATAVAVFGSGQSAAVGTAFASPLSVHVADIFGNPVPNLSVTFATPSGSAVTVPTATFGEAATVTTAATGVATSPTLTANTVLGTFNATATVSGLPTPVQFTLTNAPPPSPPTPPVSPSPPVSPAGPSPDLVGYPQFAVGADAGGSSTVNLYLPDQFVAQTVNPFPGFTGGVRTAAADFTGDGFADIAAGTGPGVSSEVVVLDGKTGNVLDTINPFESTFTGGVFVAVGDVNGDGVPDLIVTPDEGGGPVVVVYDGAALAKGQTVQLNRFLGIQDPNFRGGARAAVGDLTGAGYGDLIVAAGFGGGPRVAGYDGKSVASGVSTPTKVFADFFAFEPSLTNGVYVAFGDINGDGHADLIAGAGPGGGPRVTIFDGLSLLDNKTDPIANFLAGDPTNRDGVRVAVKNLDGSSQAGLIVGSGAGAGSHITAYLGKAILSNPSSPLSAYDFDAFPEFTGGVFVG</sequence>
<evidence type="ECO:0000259" key="4">
    <source>
        <dbReference type="PROSITE" id="PS51127"/>
    </source>
</evidence>
<dbReference type="InterPro" id="IPR003344">
    <property type="entry name" value="Big_1_dom"/>
</dbReference>
<dbReference type="RefSeq" id="WP_088258371.1">
    <property type="nucleotide sequence ID" value="NZ_NIDE01000014.1"/>
</dbReference>
<evidence type="ECO:0000313" key="6">
    <source>
        <dbReference type="Proteomes" id="UP000214646"/>
    </source>
</evidence>
<accession>A0A225DQH3</accession>
<reference evidence="6" key="1">
    <citation type="submission" date="2017-06" db="EMBL/GenBank/DDBJ databases">
        <title>Genome analysis of Fimbriiglobus ruber SP5, the first member of the order Planctomycetales with confirmed chitinolytic capability.</title>
        <authorList>
            <person name="Ravin N.V."/>
            <person name="Rakitin A.L."/>
            <person name="Ivanova A.A."/>
            <person name="Beletsky A.V."/>
            <person name="Kulichevskaya I.S."/>
            <person name="Mardanov A.V."/>
            <person name="Dedysh S.N."/>
        </authorList>
    </citation>
    <scope>NUCLEOTIDE SEQUENCE [LARGE SCALE GENOMIC DNA]</scope>
    <source>
        <strain evidence="6">SP5</strain>
    </source>
</reference>
<organism evidence="5 6">
    <name type="scientific">Fimbriiglobus ruber</name>
    <dbReference type="NCBI Taxonomy" id="1908690"/>
    <lineage>
        <taxon>Bacteria</taxon>
        <taxon>Pseudomonadati</taxon>
        <taxon>Planctomycetota</taxon>
        <taxon>Planctomycetia</taxon>
        <taxon>Gemmatales</taxon>
        <taxon>Gemmataceae</taxon>
        <taxon>Fimbriiglobus</taxon>
    </lineage>
</organism>
<dbReference type="SUPFAM" id="SSF69318">
    <property type="entry name" value="Integrin alpha N-terminal domain"/>
    <property type="match status" value="2"/>
</dbReference>
<feature type="domain" description="Big-1" evidence="4">
    <location>
        <begin position="572"/>
        <end position="679"/>
    </location>
</feature>
<comment type="caution">
    <text evidence="5">The sequence shown here is derived from an EMBL/GenBank/DDBJ whole genome shotgun (WGS) entry which is preliminary data.</text>
</comment>
<dbReference type="InterPro" id="IPR008964">
    <property type="entry name" value="Invasin/intimin_cell_adhesion"/>
</dbReference>
<dbReference type="PANTHER" id="PTHR46580:SF2">
    <property type="entry name" value="MAM DOMAIN-CONTAINING PROTEIN"/>
    <property type="match status" value="1"/>
</dbReference>
<dbReference type="InterPro" id="IPR013517">
    <property type="entry name" value="FG-GAP"/>
</dbReference>
<dbReference type="AlphaFoldDB" id="A0A225DQH3"/>
<evidence type="ECO:0000256" key="1">
    <source>
        <dbReference type="ARBA" id="ARBA00010116"/>
    </source>
</evidence>
<dbReference type="Pfam" id="PF01839">
    <property type="entry name" value="FG-GAP"/>
    <property type="match status" value="1"/>
</dbReference>
<dbReference type="Proteomes" id="UP000214646">
    <property type="component" value="Unassembled WGS sequence"/>
</dbReference>
<dbReference type="Gene3D" id="2.130.10.130">
    <property type="entry name" value="Integrin alpha, N-terminal"/>
    <property type="match status" value="2"/>
</dbReference>
<dbReference type="Gene3D" id="2.60.40.10">
    <property type="entry name" value="Immunoglobulins"/>
    <property type="match status" value="1"/>
</dbReference>
<gene>
    <name evidence="5" type="ORF">FRUB_07735</name>
</gene>
<dbReference type="OrthoDB" id="291858at2"/>
<name>A0A225DQH3_9BACT</name>
<dbReference type="PROSITE" id="PS51127">
    <property type="entry name" value="BIG1"/>
    <property type="match status" value="1"/>
</dbReference>